<evidence type="ECO:0000313" key="2">
    <source>
        <dbReference type="Proteomes" id="UP001140066"/>
    </source>
</evidence>
<keyword evidence="2" id="KW-1185">Reference proteome</keyword>
<accession>A0ACC1KDU0</accession>
<sequence length="148" mass="15514">MHDARYRLALAFALTVSASPLTNETRDLALREGNLEGAQTVSNPSSAWRAYACMPLFTASDNTPLLMLYGGTTKTGAKDPLSVASKGVTSLQVFNLNNNKWYAPTTANAPKAGPVLPACGAASGNIWVYSSQYGTPGRASTAVSLLDS</sequence>
<dbReference type="Proteomes" id="UP001140066">
    <property type="component" value="Unassembled WGS sequence"/>
</dbReference>
<feature type="non-terminal residue" evidence="1">
    <location>
        <position position="148"/>
    </location>
</feature>
<evidence type="ECO:0000313" key="1">
    <source>
        <dbReference type="EMBL" id="KAJ2788477.1"/>
    </source>
</evidence>
<organism evidence="1 2">
    <name type="scientific">Coemansia linderi</name>
    <dbReference type="NCBI Taxonomy" id="2663919"/>
    <lineage>
        <taxon>Eukaryota</taxon>
        <taxon>Fungi</taxon>
        <taxon>Fungi incertae sedis</taxon>
        <taxon>Zoopagomycota</taxon>
        <taxon>Kickxellomycotina</taxon>
        <taxon>Kickxellomycetes</taxon>
        <taxon>Kickxellales</taxon>
        <taxon>Kickxellaceae</taxon>
        <taxon>Coemansia</taxon>
    </lineage>
</organism>
<comment type="caution">
    <text evidence="1">The sequence shown here is derived from an EMBL/GenBank/DDBJ whole genome shotgun (WGS) entry which is preliminary data.</text>
</comment>
<name>A0ACC1KDU0_9FUNG</name>
<proteinExistence type="predicted"/>
<dbReference type="EMBL" id="JANBUK010000847">
    <property type="protein sequence ID" value="KAJ2788477.1"/>
    <property type="molecule type" value="Genomic_DNA"/>
</dbReference>
<gene>
    <name evidence="1" type="ORF">GGI18_002928</name>
</gene>
<reference evidence="1" key="1">
    <citation type="submission" date="2022-07" db="EMBL/GenBank/DDBJ databases">
        <title>Phylogenomic reconstructions and comparative analyses of Kickxellomycotina fungi.</title>
        <authorList>
            <person name="Reynolds N.K."/>
            <person name="Stajich J.E."/>
            <person name="Barry K."/>
            <person name="Grigoriev I.V."/>
            <person name="Crous P."/>
            <person name="Smith M.E."/>
        </authorList>
    </citation>
    <scope>NUCLEOTIDE SEQUENCE</scope>
    <source>
        <strain evidence="1">BCRC 34191</strain>
    </source>
</reference>
<protein>
    <submittedName>
        <fullName evidence="1">Uncharacterized protein</fullName>
    </submittedName>
</protein>